<evidence type="ECO:0000256" key="2">
    <source>
        <dbReference type="ARBA" id="ARBA00022692"/>
    </source>
</evidence>
<dbReference type="EMBL" id="MTSL01000169">
    <property type="protein sequence ID" value="PJF17589.1"/>
    <property type="molecule type" value="Genomic_DNA"/>
</dbReference>
<evidence type="ECO:0000256" key="1">
    <source>
        <dbReference type="ARBA" id="ARBA00004141"/>
    </source>
</evidence>
<evidence type="ECO:0000256" key="4">
    <source>
        <dbReference type="ARBA" id="ARBA00023136"/>
    </source>
</evidence>
<proteinExistence type="predicted"/>
<sequence length="192" mass="21328">MALFGSFAVSIMQQSPDATFLMLPNISISATMLPAGVLIIALLSSLAVQSFAPLILSTGGVLSTYWYLRYIRIVDGHKGDRSIGMSFSIMFPPILRPLGELLAERSYQIAAKYDKWSLLQDTDLEGRPTTRRLSAQEEGRRRQLALQLLNEKMSQKREKEGAPEILEELTQSSTGNPNIPLETGRPMMLQQA</sequence>
<dbReference type="PANTHER" id="PTHR13377:SF3">
    <property type="entry name" value="TRANSMEMBRANE PROTEIN 115"/>
    <property type="match status" value="1"/>
</dbReference>
<gene>
    <name evidence="7" type="ORF">PSACC_02595</name>
</gene>
<dbReference type="PANTHER" id="PTHR13377">
    <property type="entry name" value="PLACENTAL PROTEIN 6"/>
    <property type="match status" value="1"/>
</dbReference>
<evidence type="ECO:0000256" key="6">
    <source>
        <dbReference type="SAM" id="Phobius"/>
    </source>
</evidence>
<evidence type="ECO:0000313" key="7">
    <source>
        <dbReference type="EMBL" id="PJF17589.1"/>
    </source>
</evidence>
<dbReference type="Proteomes" id="UP000240830">
    <property type="component" value="Unassembled WGS sequence"/>
</dbReference>
<feature type="compositionally biased region" description="Basic and acidic residues" evidence="5">
    <location>
        <begin position="153"/>
        <end position="162"/>
    </location>
</feature>
<feature type="transmembrane region" description="Helical" evidence="6">
    <location>
        <begin position="50"/>
        <end position="68"/>
    </location>
</feature>
<reference evidence="7 8" key="1">
    <citation type="submission" date="2016-10" db="EMBL/GenBank/DDBJ databases">
        <title>The genome of Paramicrosporidium saccamoebae is the missing link in understanding Cryptomycota and Microsporidia evolution.</title>
        <authorList>
            <person name="Quandt C.A."/>
            <person name="Beaudet D."/>
            <person name="Corsaro D."/>
            <person name="Michel R."/>
            <person name="Corradi N."/>
            <person name="James T."/>
        </authorList>
    </citation>
    <scope>NUCLEOTIDE SEQUENCE [LARGE SCALE GENOMIC DNA]</scope>
    <source>
        <strain evidence="7 8">KSL3</strain>
    </source>
</reference>
<keyword evidence="2 6" id="KW-0812">Transmembrane</keyword>
<keyword evidence="8" id="KW-1185">Reference proteome</keyword>
<dbReference type="GO" id="GO:0006890">
    <property type="term" value="P:retrograde vesicle-mediated transport, Golgi to endoplasmic reticulum"/>
    <property type="evidence" value="ECO:0007669"/>
    <property type="project" value="InterPro"/>
</dbReference>
<evidence type="ECO:0000256" key="3">
    <source>
        <dbReference type="ARBA" id="ARBA00022989"/>
    </source>
</evidence>
<evidence type="ECO:0000256" key="5">
    <source>
        <dbReference type="SAM" id="MobiDB-lite"/>
    </source>
</evidence>
<feature type="transmembrane region" description="Helical" evidence="6">
    <location>
        <begin position="20"/>
        <end position="44"/>
    </location>
</feature>
<organism evidence="7 8">
    <name type="scientific">Paramicrosporidium saccamoebae</name>
    <dbReference type="NCBI Taxonomy" id="1246581"/>
    <lineage>
        <taxon>Eukaryota</taxon>
        <taxon>Fungi</taxon>
        <taxon>Fungi incertae sedis</taxon>
        <taxon>Cryptomycota</taxon>
        <taxon>Cryptomycota incertae sedis</taxon>
        <taxon>Paramicrosporidium</taxon>
    </lineage>
</organism>
<feature type="region of interest" description="Disordered" evidence="5">
    <location>
        <begin position="153"/>
        <end position="192"/>
    </location>
</feature>
<dbReference type="OrthoDB" id="73612at2759"/>
<dbReference type="GO" id="GO:0016020">
    <property type="term" value="C:membrane"/>
    <property type="evidence" value="ECO:0007669"/>
    <property type="project" value="UniProtKB-SubCell"/>
</dbReference>
<protein>
    <submittedName>
        <fullName evidence="7">Uncharacterized protein</fullName>
    </submittedName>
</protein>
<keyword evidence="3 6" id="KW-1133">Transmembrane helix</keyword>
<accession>A0A2H9TIL3</accession>
<dbReference type="InterPro" id="IPR013861">
    <property type="entry name" value="TMEM115/Pdh1/Rbl19"/>
</dbReference>
<keyword evidence="4 6" id="KW-0472">Membrane</keyword>
<dbReference type="AlphaFoldDB" id="A0A2H9TIL3"/>
<name>A0A2H9TIL3_9FUNG</name>
<evidence type="ECO:0000313" key="8">
    <source>
        <dbReference type="Proteomes" id="UP000240830"/>
    </source>
</evidence>
<comment type="caution">
    <text evidence="7">The sequence shown here is derived from an EMBL/GenBank/DDBJ whole genome shotgun (WGS) entry which is preliminary data.</text>
</comment>
<dbReference type="GO" id="GO:0005794">
    <property type="term" value="C:Golgi apparatus"/>
    <property type="evidence" value="ECO:0007669"/>
    <property type="project" value="TreeGrafter"/>
</dbReference>
<comment type="subcellular location">
    <subcellularLocation>
        <location evidence="1">Membrane</location>
        <topology evidence="1">Multi-pass membrane protein</topology>
    </subcellularLocation>
</comment>
<dbReference type="STRING" id="1246581.A0A2H9TIL3"/>